<dbReference type="Proteomes" id="UP000324705">
    <property type="component" value="Chromosome 5B"/>
</dbReference>
<organism evidence="2 3">
    <name type="scientific">Triticum turgidum subsp. durum</name>
    <name type="common">Durum wheat</name>
    <name type="synonym">Triticum durum</name>
    <dbReference type="NCBI Taxonomy" id="4567"/>
    <lineage>
        <taxon>Eukaryota</taxon>
        <taxon>Viridiplantae</taxon>
        <taxon>Streptophyta</taxon>
        <taxon>Embryophyta</taxon>
        <taxon>Tracheophyta</taxon>
        <taxon>Spermatophyta</taxon>
        <taxon>Magnoliopsida</taxon>
        <taxon>Liliopsida</taxon>
        <taxon>Poales</taxon>
        <taxon>Poaceae</taxon>
        <taxon>BOP clade</taxon>
        <taxon>Pooideae</taxon>
        <taxon>Triticodae</taxon>
        <taxon>Triticeae</taxon>
        <taxon>Triticinae</taxon>
        <taxon>Triticum</taxon>
    </lineage>
</organism>
<dbReference type="OMA" id="IVCGCSM"/>
<evidence type="ECO:0008006" key="4">
    <source>
        <dbReference type="Google" id="ProtNLM"/>
    </source>
</evidence>
<proteinExistence type="predicted"/>
<evidence type="ECO:0000256" key="1">
    <source>
        <dbReference type="SAM" id="MobiDB-lite"/>
    </source>
</evidence>
<feature type="region of interest" description="Disordered" evidence="1">
    <location>
        <begin position="68"/>
        <end position="107"/>
    </location>
</feature>
<protein>
    <recommendedName>
        <fullName evidence="4">Protein FAR1-RELATED SEQUENCE</fullName>
    </recommendedName>
</protein>
<dbReference type="PANTHER" id="PTHR47482">
    <property type="entry name" value="OS11G0632001 PROTEIN"/>
    <property type="match status" value="1"/>
</dbReference>
<gene>
    <name evidence="2" type="ORF">TRITD_5Bv1G178120</name>
</gene>
<reference evidence="2 3" key="1">
    <citation type="submission" date="2017-09" db="EMBL/GenBank/DDBJ databases">
        <authorList>
            <consortium name="International Durum Wheat Genome Sequencing Consortium (IDWGSC)"/>
            <person name="Milanesi L."/>
        </authorList>
    </citation>
    <scope>NUCLEOTIDE SEQUENCE [LARGE SCALE GENOMIC DNA]</scope>
    <source>
        <strain evidence="3">cv. Svevo</strain>
    </source>
</reference>
<dbReference type="EMBL" id="LT934120">
    <property type="protein sequence ID" value="VAI35344.1"/>
    <property type="molecule type" value="Genomic_DNA"/>
</dbReference>
<dbReference type="AlphaFoldDB" id="A0A9R0XEN9"/>
<feature type="compositionally biased region" description="Polar residues" evidence="1">
    <location>
        <begin position="76"/>
        <end position="85"/>
    </location>
</feature>
<evidence type="ECO:0000313" key="3">
    <source>
        <dbReference type="Proteomes" id="UP000324705"/>
    </source>
</evidence>
<dbReference type="PANTHER" id="PTHR47482:SF5">
    <property type="entry name" value="FAR1 DOMAIN-CONTAINING PROTEIN"/>
    <property type="match status" value="1"/>
</dbReference>
<dbReference type="Gramene" id="TRITD5Bv1G178120.4">
    <property type="protein sequence ID" value="TRITD5Bv1G178120.4"/>
    <property type="gene ID" value="TRITD5Bv1G178120"/>
</dbReference>
<accession>A0A9R0XEN9</accession>
<name>A0A9R0XEN9_TRITD</name>
<evidence type="ECO:0000313" key="2">
    <source>
        <dbReference type="EMBL" id="VAI35344.1"/>
    </source>
</evidence>
<keyword evidence="3" id="KW-1185">Reference proteome</keyword>
<sequence>MEFLLDAVDRFPVREEYADNIEHPDPIPLMYLLDKGTANPDVHQADVDSAAAEMFGDGLLSEGQVGCQHRREESPTRSAQSTGRVNPQAPGWTKRLRLGSAPPDRVPCPSRMSALELSMRKYAEQPDKSVVHPELGLSFDSLGEAYDFYNLYSWEIGFGIRYGKSRLNAERTKTMQEIVCGCSVNQVPRIAGHAGASARL</sequence>